<feature type="transmembrane region" description="Helical" evidence="1">
    <location>
        <begin position="220"/>
        <end position="245"/>
    </location>
</feature>
<name>A0ABV5MII3_9ACTN</name>
<evidence type="ECO:0000313" key="4">
    <source>
        <dbReference type="Proteomes" id="UP001589608"/>
    </source>
</evidence>
<feature type="transmembrane region" description="Helical" evidence="1">
    <location>
        <begin position="283"/>
        <end position="302"/>
    </location>
</feature>
<dbReference type="PANTHER" id="PTHR23028">
    <property type="entry name" value="ACETYLTRANSFERASE"/>
    <property type="match status" value="1"/>
</dbReference>
<dbReference type="EMBL" id="JBHMCA010000058">
    <property type="protein sequence ID" value="MFB9448651.1"/>
    <property type="molecule type" value="Genomic_DNA"/>
</dbReference>
<dbReference type="RefSeq" id="WP_223101262.1">
    <property type="nucleotide sequence ID" value="NZ_CP061913.1"/>
</dbReference>
<protein>
    <submittedName>
        <fullName evidence="3">Acyltransferase family protein</fullName>
        <ecNumber evidence="3">2.3.-.-</ecNumber>
    </submittedName>
</protein>
<keyword evidence="4" id="KW-1185">Reference proteome</keyword>
<evidence type="ECO:0000259" key="2">
    <source>
        <dbReference type="Pfam" id="PF01757"/>
    </source>
</evidence>
<evidence type="ECO:0000313" key="3">
    <source>
        <dbReference type="EMBL" id="MFB9448651.1"/>
    </source>
</evidence>
<keyword evidence="1" id="KW-0472">Membrane</keyword>
<feature type="domain" description="Acyltransferase 3" evidence="2">
    <location>
        <begin position="40"/>
        <end position="365"/>
    </location>
</feature>
<feature type="transmembrane region" description="Helical" evidence="1">
    <location>
        <begin position="322"/>
        <end position="342"/>
    </location>
</feature>
<feature type="transmembrane region" description="Helical" evidence="1">
    <location>
        <begin position="155"/>
        <end position="181"/>
    </location>
</feature>
<feature type="transmembrane region" description="Helical" evidence="1">
    <location>
        <begin position="257"/>
        <end position="277"/>
    </location>
</feature>
<gene>
    <name evidence="3" type="ORF">ACFFTR_36665</name>
</gene>
<keyword evidence="3" id="KW-0012">Acyltransferase</keyword>
<sequence>MAFAEPSVDERLGAKGLLSGQYRGTTASATPAKMPLYPLLDSVRAVAALGVFAYHANQSWLFPQALRPLASHGNFGVPVFFALSGFLVYRPFVLGLQRQERFAVKKFYRRRARRIVPAYWFALIMLAMFPGLSRFHDRWWQLFLFGQGFDPGTVFGGGIGAAWSLCIEVSFYLLLPGYAIFIRWLMAAGRARWWHELCVLSAMAGSTLLAHALIGRSERWALLGFTLPGTLYLFTSGMALAVVSVRTRWLESRVVTSFPEAFWILAIGLYVVTSYALPADDLGSVHPLYGAIAALVILPAIVHPGPRFMSFVGWWPLRQMGLISYAFYLWHHALLNVAGRFLGYSVEAVSTAFVVTCLISIFSYVVIEKPFMRRSPRPTRRPVPDHPRRWLFNAGGAEE</sequence>
<keyword evidence="1" id="KW-1133">Transmembrane helix</keyword>
<dbReference type="PANTHER" id="PTHR23028:SF53">
    <property type="entry name" value="ACYL_TRANSF_3 DOMAIN-CONTAINING PROTEIN"/>
    <property type="match status" value="1"/>
</dbReference>
<dbReference type="Pfam" id="PF01757">
    <property type="entry name" value="Acyl_transf_3"/>
    <property type="match status" value="1"/>
</dbReference>
<evidence type="ECO:0000256" key="1">
    <source>
        <dbReference type="SAM" id="Phobius"/>
    </source>
</evidence>
<feature type="transmembrane region" description="Helical" evidence="1">
    <location>
        <begin position="193"/>
        <end position="214"/>
    </location>
</feature>
<feature type="transmembrane region" description="Helical" evidence="1">
    <location>
        <begin position="348"/>
        <end position="367"/>
    </location>
</feature>
<dbReference type="EC" id="2.3.-.-" evidence="3"/>
<organism evidence="3 4">
    <name type="scientific">Dactylosporangium vinaceum</name>
    <dbReference type="NCBI Taxonomy" id="53362"/>
    <lineage>
        <taxon>Bacteria</taxon>
        <taxon>Bacillati</taxon>
        <taxon>Actinomycetota</taxon>
        <taxon>Actinomycetes</taxon>
        <taxon>Micromonosporales</taxon>
        <taxon>Micromonosporaceae</taxon>
        <taxon>Dactylosporangium</taxon>
    </lineage>
</organism>
<dbReference type="Proteomes" id="UP001589608">
    <property type="component" value="Unassembled WGS sequence"/>
</dbReference>
<feature type="transmembrane region" description="Helical" evidence="1">
    <location>
        <begin position="117"/>
        <end position="135"/>
    </location>
</feature>
<proteinExistence type="predicted"/>
<accession>A0ABV5MII3</accession>
<dbReference type="GO" id="GO:0016746">
    <property type="term" value="F:acyltransferase activity"/>
    <property type="evidence" value="ECO:0007669"/>
    <property type="project" value="UniProtKB-KW"/>
</dbReference>
<reference evidence="3 4" key="1">
    <citation type="submission" date="2024-09" db="EMBL/GenBank/DDBJ databases">
        <authorList>
            <person name="Sun Q."/>
            <person name="Mori K."/>
        </authorList>
    </citation>
    <scope>NUCLEOTIDE SEQUENCE [LARGE SCALE GENOMIC DNA]</scope>
    <source>
        <strain evidence="3 4">JCM 3307</strain>
    </source>
</reference>
<dbReference type="InterPro" id="IPR050879">
    <property type="entry name" value="Acyltransferase_3"/>
</dbReference>
<comment type="caution">
    <text evidence="3">The sequence shown here is derived from an EMBL/GenBank/DDBJ whole genome shotgun (WGS) entry which is preliminary data.</text>
</comment>
<feature type="transmembrane region" description="Helical" evidence="1">
    <location>
        <begin position="75"/>
        <end position="96"/>
    </location>
</feature>
<keyword evidence="1" id="KW-0812">Transmembrane</keyword>
<keyword evidence="3" id="KW-0808">Transferase</keyword>
<dbReference type="InterPro" id="IPR002656">
    <property type="entry name" value="Acyl_transf_3_dom"/>
</dbReference>